<dbReference type="EMBL" id="CP016617">
    <property type="protein sequence ID" value="ANY83065.1"/>
    <property type="molecule type" value="Genomic_DNA"/>
</dbReference>
<geneLocation type="plasmid" evidence="2">
    <name>unnamed1</name>
</geneLocation>
<reference evidence="2" key="1">
    <citation type="submission" date="2016-07" db="EMBL/GenBank/DDBJ databases">
        <title>Microvirga ossetica sp. nov. a new species of rhizobia isolated from root nodules of the legume species Vicia alpestris Steven originated from North Ossetia region in the Caucasus.</title>
        <authorList>
            <person name="Safronova V.I."/>
            <person name="Kuznetsova I.G."/>
            <person name="Sazanova A.L."/>
            <person name="Belimov A."/>
            <person name="Andronov E."/>
            <person name="Osledkin Y.S."/>
            <person name="Onishchuk O.P."/>
            <person name="Kurchak O.N."/>
            <person name="Shaposhnikov A.I."/>
            <person name="Willems A."/>
            <person name="Tikhonovich I.A."/>
        </authorList>
    </citation>
    <scope>NUCLEOTIDE SEQUENCE [LARGE SCALE GENOMIC DNA]</scope>
    <source>
        <strain evidence="2">V5/3M</strain>
        <plasmid evidence="2">unnamed1</plasmid>
    </source>
</reference>
<feature type="compositionally biased region" description="Basic and acidic residues" evidence="1">
    <location>
        <begin position="67"/>
        <end position="77"/>
    </location>
</feature>
<gene>
    <name evidence="2" type="ORF">BB934_33190</name>
</gene>
<evidence type="ECO:0000313" key="2">
    <source>
        <dbReference type="EMBL" id="ANY83065.1"/>
    </source>
</evidence>
<evidence type="ECO:0000256" key="1">
    <source>
        <dbReference type="SAM" id="MobiDB-lite"/>
    </source>
</evidence>
<keyword evidence="2" id="KW-0614">Plasmid</keyword>
<protein>
    <submittedName>
        <fullName evidence="2">Uncharacterized protein</fullName>
    </submittedName>
</protein>
<dbReference type="AlphaFoldDB" id="A0A1B2ESV6"/>
<organism evidence="2">
    <name type="scientific">Microvirga ossetica</name>
    <dbReference type="NCBI Taxonomy" id="1882682"/>
    <lineage>
        <taxon>Bacteria</taxon>
        <taxon>Pseudomonadati</taxon>
        <taxon>Pseudomonadota</taxon>
        <taxon>Alphaproteobacteria</taxon>
        <taxon>Hyphomicrobiales</taxon>
        <taxon>Methylobacteriaceae</taxon>
        <taxon>Microvirga</taxon>
    </lineage>
</organism>
<name>A0A1B2ESV6_9HYPH</name>
<sequence length="101" mass="10715">MFGRMLKVSLSDLLLDRRRSSYVFYNIEDQPSPAATLQACLDALAGQLSTDEAHVAEVAAGRPRRGAGGDRGRHLDPLPDIPQIGGAPAGLRGKNSPVGHL</sequence>
<accession>A0A1B2ESV6</accession>
<feature type="region of interest" description="Disordered" evidence="1">
    <location>
        <begin position="61"/>
        <end position="101"/>
    </location>
</feature>
<dbReference type="KEGG" id="moc:BB934_33190"/>
<proteinExistence type="predicted"/>